<comment type="caution">
    <text evidence="1">The sequence shown here is derived from an EMBL/GenBank/DDBJ whole genome shotgun (WGS) entry which is preliminary data.</text>
</comment>
<sequence>MVVCLLATLSNSSELQAIYPWRLGFLNGGCHREFLKMEARCLDTEYFENAVPILKKNLLPNFFFSYSSSKILEVKLKNLKSDECLEKECCVPLTVAEQGGERRWNCGGSWLRWNEQRAAAPIQGVGGGGAECNSYGVVRHSGSGPRRGETRQQQDWVLIFQRWAMIGG</sequence>
<reference evidence="1" key="1">
    <citation type="submission" date="2020-06" db="EMBL/GenBank/DDBJ databases">
        <authorList>
            <person name="Li T."/>
            <person name="Hu X."/>
            <person name="Zhang T."/>
            <person name="Song X."/>
            <person name="Zhang H."/>
            <person name="Dai N."/>
            <person name="Sheng W."/>
            <person name="Hou X."/>
            <person name="Wei L."/>
        </authorList>
    </citation>
    <scope>NUCLEOTIDE SEQUENCE</scope>
    <source>
        <strain evidence="1">G02</strain>
        <tissue evidence="1">Leaf</tissue>
    </source>
</reference>
<proteinExistence type="predicted"/>
<protein>
    <submittedName>
        <fullName evidence="1">Uncharacterized protein</fullName>
    </submittedName>
</protein>
<dbReference type="AlphaFoldDB" id="A0AAW2IQ67"/>
<dbReference type="EMBL" id="JACGWJ010001196">
    <property type="protein sequence ID" value="KAL0284006.1"/>
    <property type="molecule type" value="Genomic_DNA"/>
</dbReference>
<reference evidence="1" key="2">
    <citation type="journal article" date="2024" name="Plant">
        <title>Genomic evolution and insights into agronomic trait innovations of Sesamum species.</title>
        <authorList>
            <person name="Miao H."/>
            <person name="Wang L."/>
            <person name="Qu L."/>
            <person name="Liu H."/>
            <person name="Sun Y."/>
            <person name="Le M."/>
            <person name="Wang Q."/>
            <person name="Wei S."/>
            <person name="Zheng Y."/>
            <person name="Lin W."/>
            <person name="Duan Y."/>
            <person name="Cao H."/>
            <person name="Xiong S."/>
            <person name="Wang X."/>
            <person name="Wei L."/>
            <person name="Li C."/>
            <person name="Ma Q."/>
            <person name="Ju M."/>
            <person name="Zhao R."/>
            <person name="Li G."/>
            <person name="Mu C."/>
            <person name="Tian Q."/>
            <person name="Mei H."/>
            <person name="Zhang T."/>
            <person name="Gao T."/>
            <person name="Zhang H."/>
        </authorList>
    </citation>
    <scope>NUCLEOTIDE SEQUENCE</scope>
    <source>
        <strain evidence="1">G02</strain>
    </source>
</reference>
<accession>A0AAW2IQ67</accession>
<evidence type="ECO:0000313" key="1">
    <source>
        <dbReference type="EMBL" id="KAL0284006.1"/>
    </source>
</evidence>
<name>A0AAW2IQ67_SESRA</name>
<gene>
    <name evidence="1" type="ORF">Sradi_7211500</name>
</gene>
<organism evidence="1">
    <name type="scientific">Sesamum radiatum</name>
    <name type="common">Black benniseed</name>
    <dbReference type="NCBI Taxonomy" id="300843"/>
    <lineage>
        <taxon>Eukaryota</taxon>
        <taxon>Viridiplantae</taxon>
        <taxon>Streptophyta</taxon>
        <taxon>Embryophyta</taxon>
        <taxon>Tracheophyta</taxon>
        <taxon>Spermatophyta</taxon>
        <taxon>Magnoliopsida</taxon>
        <taxon>eudicotyledons</taxon>
        <taxon>Gunneridae</taxon>
        <taxon>Pentapetalae</taxon>
        <taxon>asterids</taxon>
        <taxon>lamiids</taxon>
        <taxon>Lamiales</taxon>
        <taxon>Pedaliaceae</taxon>
        <taxon>Sesamum</taxon>
    </lineage>
</organism>